<organism evidence="2 3">
    <name type="scientific">Nephila pilipes</name>
    <name type="common">Giant wood spider</name>
    <name type="synonym">Nephila maculata</name>
    <dbReference type="NCBI Taxonomy" id="299642"/>
    <lineage>
        <taxon>Eukaryota</taxon>
        <taxon>Metazoa</taxon>
        <taxon>Ecdysozoa</taxon>
        <taxon>Arthropoda</taxon>
        <taxon>Chelicerata</taxon>
        <taxon>Arachnida</taxon>
        <taxon>Araneae</taxon>
        <taxon>Araneomorphae</taxon>
        <taxon>Entelegynae</taxon>
        <taxon>Araneoidea</taxon>
        <taxon>Nephilidae</taxon>
        <taxon>Nephila</taxon>
    </lineage>
</organism>
<sequence length="88" mass="9664">MKKNFCFFSNQRSIAPAKSTLPTKSKNRVNTCSSTKKEKTLPPTVKSIGVRNGIDLQTRGDPPQKKGKKNVSCMGKEPFTSTLTSCEV</sequence>
<gene>
    <name evidence="2" type="ORF">NPIL_185031</name>
</gene>
<evidence type="ECO:0000313" key="2">
    <source>
        <dbReference type="EMBL" id="GFU07601.1"/>
    </source>
</evidence>
<accession>A0A8X6Q8A3</accession>
<name>A0A8X6Q8A3_NEPPI</name>
<reference evidence="2" key="1">
    <citation type="submission" date="2020-08" db="EMBL/GenBank/DDBJ databases">
        <title>Multicomponent nature underlies the extraordinary mechanical properties of spider dragline silk.</title>
        <authorList>
            <person name="Kono N."/>
            <person name="Nakamura H."/>
            <person name="Mori M."/>
            <person name="Yoshida Y."/>
            <person name="Ohtoshi R."/>
            <person name="Malay A.D."/>
            <person name="Moran D.A.P."/>
            <person name="Tomita M."/>
            <person name="Numata K."/>
            <person name="Arakawa K."/>
        </authorList>
    </citation>
    <scope>NUCLEOTIDE SEQUENCE</scope>
</reference>
<dbReference type="Proteomes" id="UP000887013">
    <property type="component" value="Unassembled WGS sequence"/>
</dbReference>
<protein>
    <submittedName>
        <fullName evidence="2">Uncharacterized protein</fullName>
    </submittedName>
</protein>
<feature type="region of interest" description="Disordered" evidence="1">
    <location>
        <begin position="21"/>
        <end position="40"/>
    </location>
</feature>
<feature type="region of interest" description="Disordered" evidence="1">
    <location>
        <begin position="54"/>
        <end position="74"/>
    </location>
</feature>
<proteinExistence type="predicted"/>
<evidence type="ECO:0000313" key="3">
    <source>
        <dbReference type="Proteomes" id="UP000887013"/>
    </source>
</evidence>
<dbReference type="AlphaFoldDB" id="A0A8X6Q8A3"/>
<dbReference type="EMBL" id="BMAW01028489">
    <property type="protein sequence ID" value="GFU07601.1"/>
    <property type="molecule type" value="Genomic_DNA"/>
</dbReference>
<comment type="caution">
    <text evidence="2">The sequence shown here is derived from an EMBL/GenBank/DDBJ whole genome shotgun (WGS) entry which is preliminary data.</text>
</comment>
<feature type="compositionally biased region" description="Polar residues" evidence="1">
    <location>
        <begin position="21"/>
        <end position="34"/>
    </location>
</feature>
<keyword evidence="3" id="KW-1185">Reference proteome</keyword>
<evidence type="ECO:0000256" key="1">
    <source>
        <dbReference type="SAM" id="MobiDB-lite"/>
    </source>
</evidence>